<evidence type="ECO:0000256" key="8">
    <source>
        <dbReference type="RuleBase" id="RU000461"/>
    </source>
</evidence>
<feature type="binding site" description="axial binding residue" evidence="7">
    <location>
        <position position="472"/>
    </location>
    <ligand>
        <name>heme</name>
        <dbReference type="ChEBI" id="CHEBI:30413"/>
    </ligand>
    <ligandPart>
        <name>Fe</name>
        <dbReference type="ChEBI" id="CHEBI:18248"/>
    </ligandPart>
</feature>
<dbReference type="PRINTS" id="PR00465">
    <property type="entry name" value="EP450IV"/>
</dbReference>
<dbReference type="OrthoDB" id="1844152at2759"/>
<dbReference type="Gene3D" id="1.10.630.10">
    <property type="entry name" value="Cytochrome P450"/>
    <property type="match status" value="1"/>
</dbReference>
<dbReference type="AlphaFoldDB" id="A0A2S6C9N7"/>
<dbReference type="Pfam" id="PF00067">
    <property type="entry name" value="p450"/>
    <property type="match status" value="1"/>
</dbReference>
<dbReference type="STRING" id="357750.A0A2S6C9N7"/>
<evidence type="ECO:0000256" key="1">
    <source>
        <dbReference type="ARBA" id="ARBA00001971"/>
    </source>
</evidence>
<comment type="cofactor">
    <cofactor evidence="1 7">
        <name>heme</name>
        <dbReference type="ChEBI" id="CHEBI:30413"/>
    </cofactor>
</comment>
<gene>
    <name evidence="9" type="ORF">CBER1_05464</name>
</gene>
<dbReference type="GO" id="GO:0004497">
    <property type="term" value="F:monooxygenase activity"/>
    <property type="evidence" value="ECO:0007669"/>
    <property type="project" value="UniProtKB-KW"/>
</dbReference>
<evidence type="ECO:0000313" key="9">
    <source>
        <dbReference type="EMBL" id="PPJ56430.1"/>
    </source>
</evidence>
<evidence type="ECO:0000256" key="7">
    <source>
        <dbReference type="PIRSR" id="PIRSR602403-1"/>
    </source>
</evidence>
<dbReference type="GO" id="GO:0016705">
    <property type="term" value="F:oxidoreductase activity, acting on paired donors, with incorporation or reduction of molecular oxygen"/>
    <property type="evidence" value="ECO:0007669"/>
    <property type="project" value="InterPro"/>
</dbReference>
<accession>A0A2S6C9N7</accession>
<protein>
    <recommendedName>
        <fullName evidence="11">Ent-kaurene oxidase</fullName>
    </recommendedName>
</protein>
<evidence type="ECO:0000256" key="6">
    <source>
        <dbReference type="ARBA" id="ARBA00023033"/>
    </source>
</evidence>
<dbReference type="PANTHER" id="PTHR46206">
    <property type="entry name" value="CYTOCHROME P450"/>
    <property type="match status" value="1"/>
</dbReference>
<proteinExistence type="inferred from homology"/>
<sequence>MLQSQEVPAEQYKLVSLIEPDESTSFCATALHLYYLTICVLLPKQRTSQLRSRIPLHTFGDRPDTYENYVRSTRQLHYAGYQKFIQKSLPYRVKTSAGGERIILPFKYLVEIKNAPQSAISLPDEMEELLLMKYTGVPQRTDSGTKVVRVDMTRNLGNFVQAMNEECVYGFEKYMPVDDGWQTIKPYHIFARIVALISGRVLVGQELCRDENWIRLSMEFSTHAFGAARTLRSGNKWPWSMRLASLTEPAVKGILQRRREAEALIKPICEERLRLKNIPDWKKPDDGIQWLLDSHSISGESADEVVKSQLRLTMAAIHNTTMSVTNDLFDLIEHPEYIKILREEVNSVLAEEQGWTKQALTKMRKMDSFMKESQRMNPSTPITCKRKVMQDFTLHDGLILPRGSHVAFTSDAVNRDGEIYPSPDVFDGLRFHKLRTAPSSNDSAAISANETKYQFVTATQEYQNWGAGGHACPGRFFASNEIKLMLAYLLQNYDFRWKDGESRPESAVIDWNILPDREKEVMFRRRQQQR</sequence>
<keyword evidence="6 8" id="KW-0503">Monooxygenase</keyword>
<dbReference type="CDD" id="cd11041">
    <property type="entry name" value="CYP503A1-like"/>
    <property type="match status" value="1"/>
</dbReference>
<comment type="caution">
    <text evidence="9">The sequence shown here is derived from an EMBL/GenBank/DDBJ whole genome shotgun (WGS) entry which is preliminary data.</text>
</comment>
<dbReference type="InterPro" id="IPR001128">
    <property type="entry name" value="Cyt_P450"/>
</dbReference>
<evidence type="ECO:0000313" key="10">
    <source>
        <dbReference type="Proteomes" id="UP000237631"/>
    </source>
</evidence>
<evidence type="ECO:0000256" key="4">
    <source>
        <dbReference type="ARBA" id="ARBA00023002"/>
    </source>
</evidence>
<name>A0A2S6C9N7_9PEZI</name>
<evidence type="ECO:0000256" key="3">
    <source>
        <dbReference type="ARBA" id="ARBA00022723"/>
    </source>
</evidence>
<dbReference type="PROSITE" id="PS00086">
    <property type="entry name" value="CYTOCHROME_P450"/>
    <property type="match status" value="1"/>
</dbReference>
<evidence type="ECO:0000256" key="5">
    <source>
        <dbReference type="ARBA" id="ARBA00023004"/>
    </source>
</evidence>
<keyword evidence="7 8" id="KW-0349">Heme</keyword>
<dbReference type="GO" id="GO:0020037">
    <property type="term" value="F:heme binding"/>
    <property type="evidence" value="ECO:0007669"/>
    <property type="project" value="InterPro"/>
</dbReference>
<evidence type="ECO:0008006" key="11">
    <source>
        <dbReference type="Google" id="ProtNLM"/>
    </source>
</evidence>
<keyword evidence="3 7" id="KW-0479">Metal-binding</keyword>
<dbReference type="InterPro" id="IPR002403">
    <property type="entry name" value="Cyt_P450_E_grp-IV"/>
</dbReference>
<dbReference type="InterPro" id="IPR036396">
    <property type="entry name" value="Cyt_P450_sf"/>
</dbReference>
<reference evidence="10" key="1">
    <citation type="journal article" date="2017" name="bioRxiv">
        <title>Conservation of a gene cluster reveals novel cercosporin biosynthetic mechanisms and extends production to the genus Colletotrichum.</title>
        <authorList>
            <person name="de Jonge R."/>
            <person name="Ebert M.K."/>
            <person name="Huitt-Roehl C.R."/>
            <person name="Pal P."/>
            <person name="Suttle J.C."/>
            <person name="Spanner R.E."/>
            <person name="Neubauer J.D."/>
            <person name="Jurick W.M.II."/>
            <person name="Stott K.A."/>
            <person name="Secor G.A."/>
            <person name="Thomma B.P.H.J."/>
            <person name="Van de Peer Y."/>
            <person name="Townsend C.A."/>
            <person name="Bolton M.D."/>
        </authorList>
    </citation>
    <scope>NUCLEOTIDE SEQUENCE [LARGE SCALE GENOMIC DNA]</scope>
    <source>
        <strain evidence="10">CBS538.71</strain>
    </source>
</reference>
<dbReference type="GO" id="GO:0005506">
    <property type="term" value="F:iron ion binding"/>
    <property type="evidence" value="ECO:0007669"/>
    <property type="project" value="InterPro"/>
</dbReference>
<keyword evidence="4 8" id="KW-0560">Oxidoreductase</keyword>
<dbReference type="PANTHER" id="PTHR46206:SF6">
    <property type="entry name" value="CYTOCHROME P450 MONOOXYGENASE AN1598-RELATED"/>
    <property type="match status" value="1"/>
</dbReference>
<dbReference type="EMBL" id="PNEN01000519">
    <property type="protein sequence ID" value="PPJ56430.1"/>
    <property type="molecule type" value="Genomic_DNA"/>
</dbReference>
<dbReference type="Proteomes" id="UP000237631">
    <property type="component" value="Unassembled WGS sequence"/>
</dbReference>
<keyword evidence="10" id="KW-1185">Reference proteome</keyword>
<organism evidence="9 10">
    <name type="scientific">Cercospora berteroae</name>
    <dbReference type="NCBI Taxonomy" id="357750"/>
    <lineage>
        <taxon>Eukaryota</taxon>
        <taxon>Fungi</taxon>
        <taxon>Dikarya</taxon>
        <taxon>Ascomycota</taxon>
        <taxon>Pezizomycotina</taxon>
        <taxon>Dothideomycetes</taxon>
        <taxon>Dothideomycetidae</taxon>
        <taxon>Mycosphaerellales</taxon>
        <taxon>Mycosphaerellaceae</taxon>
        <taxon>Cercospora</taxon>
    </lineage>
</organism>
<keyword evidence="5 7" id="KW-0408">Iron</keyword>
<comment type="similarity">
    <text evidence="2 8">Belongs to the cytochrome P450 family.</text>
</comment>
<dbReference type="InterPro" id="IPR017972">
    <property type="entry name" value="Cyt_P450_CS"/>
</dbReference>
<evidence type="ECO:0000256" key="2">
    <source>
        <dbReference type="ARBA" id="ARBA00010617"/>
    </source>
</evidence>
<dbReference type="SUPFAM" id="SSF48264">
    <property type="entry name" value="Cytochrome P450"/>
    <property type="match status" value="1"/>
</dbReference>